<dbReference type="InterPro" id="IPR036259">
    <property type="entry name" value="MFS_trans_sf"/>
</dbReference>
<evidence type="ECO:0000256" key="2">
    <source>
        <dbReference type="ARBA" id="ARBA00022448"/>
    </source>
</evidence>
<protein>
    <submittedName>
        <fullName evidence="8">Uncharacterized protein</fullName>
    </submittedName>
</protein>
<feature type="transmembrane region" description="Helical" evidence="7">
    <location>
        <begin position="234"/>
        <end position="255"/>
    </location>
</feature>
<dbReference type="PANTHER" id="PTHR43791">
    <property type="entry name" value="PERMEASE-RELATED"/>
    <property type="match status" value="1"/>
</dbReference>
<dbReference type="EMBL" id="JAZAVK010000178">
    <property type="protein sequence ID" value="KAK7417783.1"/>
    <property type="molecule type" value="Genomic_DNA"/>
</dbReference>
<keyword evidence="9" id="KW-1185">Reference proteome</keyword>
<comment type="caution">
    <text evidence="8">The sequence shown here is derived from an EMBL/GenBank/DDBJ whole genome shotgun (WGS) entry which is preliminary data.</text>
</comment>
<evidence type="ECO:0000313" key="9">
    <source>
        <dbReference type="Proteomes" id="UP001498421"/>
    </source>
</evidence>
<evidence type="ECO:0000256" key="3">
    <source>
        <dbReference type="ARBA" id="ARBA00022692"/>
    </source>
</evidence>
<dbReference type="PANTHER" id="PTHR43791:SF28">
    <property type="entry name" value="MAJOR FACILITATOR SUPERFAMILY (MFS) PROFILE DOMAIN-CONTAINING PROTEIN"/>
    <property type="match status" value="1"/>
</dbReference>
<evidence type="ECO:0000256" key="6">
    <source>
        <dbReference type="SAM" id="MobiDB-lite"/>
    </source>
</evidence>
<evidence type="ECO:0000256" key="4">
    <source>
        <dbReference type="ARBA" id="ARBA00022989"/>
    </source>
</evidence>
<organism evidence="8 9">
    <name type="scientific">Neonectria magnoliae</name>
    <dbReference type="NCBI Taxonomy" id="2732573"/>
    <lineage>
        <taxon>Eukaryota</taxon>
        <taxon>Fungi</taxon>
        <taxon>Dikarya</taxon>
        <taxon>Ascomycota</taxon>
        <taxon>Pezizomycotina</taxon>
        <taxon>Sordariomycetes</taxon>
        <taxon>Hypocreomycetidae</taxon>
        <taxon>Hypocreales</taxon>
        <taxon>Nectriaceae</taxon>
        <taxon>Neonectria</taxon>
    </lineage>
</organism>
<evidence type="ECO:0000256" key="7">
    <source>
        <dbReference type="SAM" id="Phobius"/>
    </source>
</evidence>
<evidence type="ECO:0000256" key="5">
    <source>
        <dbReference type="ARBA" id="ARBA00023136"/>
    </source>
</evidence>
<accession>A0ABR1HA74</accession>
<evidence type="ECO:0000256" key="1">
    <source>
        <dbReference type="ARBA" id="ARBA00004141"/>
    </source>
</evidence>
<dbReference type="Gene3D" id="1.20.1250.20">
    <property type="entry name" value="MFS general substrate transporter like domains"/>
    <property type="match status" value="1"/>
</dbReference>
<feature type="region of interest" description="Disordered" evidence="6">
    <location>
        <begin position="1"/>
        <end position="30"/>
    </location>
</feature>
<feature type="transmembrane region" description="Helical" evidence="7">
    <location>
        <begin position="206"/>
        <end position="228"/>
    </location>
</feature>
<sequence>MATQSQNKANDDIALQTAPVPGQDNQQQQPLADDANIAPTPVIIFVKWLGQSNITNAYNSGMKEDLDIKGIRYNSFSTFYSIGAVFAGYMQAAPHAGLDGKLGMEGWRWVFVVDGISSLPIALAGFFLSPGLPTSPGIWWLKDGEQKLALAQMRNDGVRKTSKIGKRMLKRSLATSTSTSPYWCTTWVTGQMGIWVKSTGQYSVELINILPTGTQLMVIVCGSLVLQFVMVYPVWMLVLFTGAIMIFSNICLRIWYTPIGSKFTSWFLLGFNSCVTSILFPFIHLIMEDDNEAKSFTTDAMVSNSSTFKLSLRHD</sequence>
<feature type="transmembrane region" description="Helical" evidence="7">
    <location>
        <begin position="71"/>
        <end position="89"/>
    </location>
</feature>
<dbReference type="Proteomes" id="UP001498421">
    <property type="component" value="Unassembled WGS sequence"/>
</dbReference>
<proteinExistence type="predicted"/>
<keyword evidence="4 7" id="KW-1133">Transmembrane helix</keyword>
<gene>
    <name evidence="8" type="ORF">QQZ08_011479</name>
</gene>
<dbReference type="SUPFAM" id="SSF103473">
    <property type="entry name" value="MFS general substrate transporter"/>
    <property type="match status" value="1"/>
</dbReference>
<reference evidence="8 9" key="1">
    <citation type="journal article" date="2025" name="Microbiol. Resour. Announc.">
        <title>Draft genome sequences for Neonectria magnoliae and Neonectria punicea, canker pathogens of Liriodendron tulipifera and Acer saccharum in West Virginia.</title>
        <authorList>
            <person name="Petronek H.M."/>
            <person name="Kasson M.T."/>
            <person name="Metheny A.M."/>
            <person name="Stauder C.M."/>
            <person name="Lovett B."/>
            <person name="Lynch S.C."/>
            <person name="Garnas J.R."/>
            <person name="Kasson L.R."/>
            <person name="Stajich J.E."/>
        </authorList>
    </citation>
    <scope>NUCLEOTIDE SEQUENCE [LARGE SCALE GENOMIC DNA]</scope>
    <source>
        <strain evidence="8 9">NRRL 64651</strain>
    </source>
</reference>
<keyword evidence="5 7" id="KW-0472">Membrane</keyword>
<name>A0ABR1HA74_9HYPO</name>
<evidence type="ECO:0000313" key="8">
    <source>
        <dbReference type="EMBL" id="KAK7417783.1"/>
    </source>
</evidence>
<feature type="transmembrane region" description="Helical" evidence="7">
    <location>
        <begin position="109"/>
        <end position="128"/>
    </location>
</feature>
<comment type="subcellular location">
    <subcellularLocation>
        <location evidence="1">Membrane</location>
        <topology evidence="1">Multi-pass membrane protein</topology>
    </subcellularLocation>
</comment>
<keyword evidence="2" id="KW-0813">Transport</keyword>
<keyword evidence="3 7" id="KW-0812">Transmembrane</keyword>
<feature type="transmembrane region" description="Helical" evidence="7">
    <location>
        <begin position="267"/>
        <end position="287"/>
    </location>
</feature>